<organism evidence="12 13">
    <name type="scientific">Cryptosporidium canis</name>
    <dbReference type="NCBI Taxonomy" id="195482"/>
    <lineage>
        <taxon>Eukaryota</taxon>
        <taxon>Sar</taxon>
        <taxon>Alveolata</taxon>
        <taxon>Apicomplexa</taxon>
        <taxon>Conoidasida</taxon>
        <taxon>Coccidia</taxon>
        <taxon>Eucoccidiorida</taxon>
        <taxon>Eimeriorina</taxon>
        <taxon>Cryptosporidiidae</taxon>
        <taxon>Cryptosporidium</taxon>
    </lineage>
</organism>
<keyword evidence="7" id="KW-0472">Membrane</keyword>
<keyword evidence="5" id="KW-0653">Protein transport</keyword>
<evidence type="ECO:0000256" key="1">
    <source>
        <dbReference type="ARBA" id="ARBA00004395"/>
    </source>
</evidence>
<dbReference type="InterPro" id="IPR007265">
    <property type="entry name" value="COG_su3"/>
</dbReference>
<feature type="domain" description="Conserved oligomeric Golgi complex subunit 3 N-terminal" evidence="10">
    <location>
        <begin position="101"/>
        <end position="238"/>
    </location>
</feature>
<keyword evidence="13" id="KW-1185">Reference proteome</keyword>
<gene>
    <name evidence="12" type="ORF">OJ252_2109</name>
</gene>
<evidence type="ECO:0000256" key="8">
    <source>
        <dbReference type="ARBA" id="ARBA00031339"/>
    </source>
</evidence>
<comment type="caution">
    <text evidence="12">The sequence shown here is derived from an EMBL/GenBank/DDBJ whole genome shotgun (WGS) entry which is preliminary data.</text>
</comment>
<dbReference type="PANTHER" id="PTHR13302:SF8">
    <property type="entry name" value="CONSERVED OLIGOMERIC GOLGI COMPLEX SUBUNIT 3"/>
    <property type="match status" value="1"/>
</dbReference>
<protein>
    <recommendedName>
        <fullName evidence="3">Conserved oligomeric Golgi complex subunit 3</fullName>
    </recommendedName>
    <alternativeName>
        <fullName evidence="8">Component of oligomeric Golgi complex 3</fullName>
    </alternativeName>
</protein>
<dbReference type="Proteomes" id="UP001071777">
    <property type="component" value="Unassembled WGS sequence"/>
</dbReference>
<comment type="similarity">
    <text evidence="2">Belongs to the COG3 family.</text>
</comment>
<evidence type="ECO:0000259" key="10">
    <source>
        <dbReference type="Pfam" id="PF04136"/>
    </source>
</evidence>
<evidence type="ECO:0000256" key="5">
    <source>
        <dbReference type="ARBA" id="ARBA00022927"/>
    </source>
</evidence>
<name>A0ABQ8P756_9CRYT</name>
<sequence length="1003" mass="115568">MNNSIGIDGDPISPDKRPSTLSGNSISLIPEQSLQALRNISDICKGLTFISGIVVPEKQDSSGSICTKRTFCLDNFQHNIIEVDFVDGEFNKLESIKRSFNNIKSEWDEIKNKNKTHKKNLEKFESIKVDFIGNMAGFQSICDHSVSLLRDLESQAKIIEEYIFPYQQYTIMYYKLQNDKFSNNLKEVLNCFEIIDNSIVFFQNHPELKRTDYYVDGYKKLRIRLCNIVKNLMKNILDECQIKRSIDVSDSISDTTPQLKSDCSLENKGEYNISLYFTQLRAKGKLFNEYVRLLLQRHKETSQNDTYRSTIEDMESYYINFRISDECCGVKSFVRFGSKELYVGNSSQNCLTLNIKNLTRLALNYCKYEWITYNSFFSSSEPQKSKNGSRVNDIQRFSRELGNKARSSRGNSDEFNNFFSSLIELFGNEYYGQLIQLIRETHDPEILRESIQYLSQDILNITDDLYQSVSFPDIYLSSLLNYILKLQNSLIEQLMRCMEAFIKEKIEDYELKIDELRYPEVLLSFNADKKLIRSLRNPDTLAFDENITQKCVQNNFTSNYVEDGLNRSSTPSECIDTEKSPNDEVEIITNVCFPPNKIRLETSSDIEDSSIDEEYLDSSNDGRLIRVNNLSNPYSDKYINFSINNAINISIGSYPVIKNALLALSYIEYMVPNSTYLFLNKLIIQKCCDKLVSAKKFICSEIYFKDKISRIYHGNLFIIRNLLYLKYELVNLSKQHSQKNELEFLRDGMPKLDSHERDSFGIANMPESNTLWVSSNVLYSKTTLESIVNIVDALISSNLEELVNNICSNISLPLTKIVLQVHPEIQSSDISELQCTNHKYIKDSVNLFWNNLEFHINSYILKYLNLYLSIAGKDEMEALFSTINIETASVETNPKNFSMPEIKNESNGLELSINNVDTCVSDRFGCKCEKMHMNSIIASILPSPISIFASVKEVLVGVILEFDHVLNKRLGFEKSIIENELGWRLQNVVNLLTSVEKNLDGYI</sequence>
<evidence type="ECO:0000256" key="9">
    <source>
        <dbReference type="SAM" id="MobiDB-lite"/>
    </source>
</evidence>
<feature type="region of interest" description="Disordered" evidence="9">
    <location>
        <begin position="1"/>
        <end position="24"/>
    </location>
</feature>
<evidence type="ECO:0000256" key="3">
    <source>
        <dbReference type="ARBA" id="ARBA00020976"/>
    </source>
</evidence>
<evidence type="ECO:0000259" key="11">
    <source>
        <dbReference type="Pfam" id="PF20671"/>
    </source>
</evidence>
<comment type="subcellular location">
    <subcellularLocation>
        <location evidence="1">Golgi apparatus membrane</location>
        <topology evidence="1">Peripheral membrane protein</topology>
    </subcellularLocation>
</comment>
<dbReference type="InterPro" id="IPR048685">
    <property type="entry name" value="COG3_C"/>
</dbReference>
<dbReference type="EMBL" id="JAPCXB010000077">
    <property type="protein sequence ID" value="KAJ1609800.1"/>
    <property type="molecule type" value="Genomic_DNA"/>
</dbReference>
<reference evidence="12" key="1">
    <citation type="submission" date="2022-10" db="EMBL/GenBank/DDBJ databases">
        <title>Adaptive evolution leads to modifications in subtelomeric GC content in a zoonotic Cryptosporidium species.</title>
        <authorList>
            <person name="Li J."/>
            <person name="Feng Y."/>
            <person name="Xiao L."/>
        </authorList>
    </citation>
    <scope>NUCLEOTIDE SEQUENCE</scope>
    <source>
        <strain evidence="12">25894</strain>
    </source>
</reference>
<evidence type="ECO:0000256" key="4">
    <source>
        <dbReference type="ARBA" id="ARBA00022448"/>
    </source>
</evidence>
<evidence type="ECO:0000256" key="6">
    <source>
        <dbReference type="ARBA" id="ARBA00023034"/>
    </source>
</evidence>
<proteinExistence type="inferred from homology"/>
<evidence type="ECO:0000313" key="13">
    <source>
        <dbReference type="Proteomes" id="UP001071777"/>
    </source>
</evidence>
<dbReference type="PANTHER" id="PTHR13302">
    <property type="entry name" value="CONSERVED OLIGOMERIC GOLGI COMPLEX COMPONENT 3"/>
    <property type="match status" value="1"/>
</dbReference>
<dbReference type="Pfam" id="PF04136">
    <property type="entry name" value="COG3_N"/>
    <property type="match status" value="1"/>
</dbReference>
<dbReference type="InterPro" id="IPR048320">
    <property type="entry name" value="COG3_N"/>
</dbReference>
<evidence type="ECO:0000256" key="2">
    <source>
        <dbReference type="ARBA" id="ARBA00009936"/>
    </source>
</evidence>
<dbReference type="Pfam" id="PF20671">
    <property type="entry name" value="COG3_C"/>
    <property type="match status" value="1"/>
</dbReference>
<keyword evidence="6" id="KW-0333">Golgi apparatus</keyword>
<accession>A0ABQ8P756</accession>
<keyword evidence="4" id="KW-0813">Transport</keyword>
<evidence type="ECO:0000256" key="7">
    <source>
        <dbReference type="ARBA" id="ARBA00023136"/>
    </source>
</evidence>
<evidence type="ECO:0000313" key="12">
    <source>
        <dbReference type="EMBL" id="KAJ1609800.1"/>
    </source>
</evidence>
<feature type="domain" description="Conserved oligomeric Golgi complex subunit 3 C-terminal" evidence="11">
    <location>
        <begin position="275"/>
        <end position="740"/>
    </location>
</feature>